<organism evidence="14">
    <name type="scientific">Xenopus tropicalis</name>
    <name type="common">Western clawed frog</name>
    <name type="synonym">Silurana tropicalis</name>
    <dbReference type="NCBI Taxonomy" id="8364"/>
    <lineage>
        <taxon>Eukaryota</taxon>
        <taxon>Metazoa</taxon>
        <taxon>Chordata</taxon>
        <taxon>Craniata</taxon>
        <taxon>Vertebrata</taxon>
        <taxon>Euteleostomi</taxon>
        <taxon>Amphibia</taxon>
        <taxon>Batrachia</taxon>
        <taxon>Anura</taxon>
        <taxon>Pipoidea</taxon>
        <taxon>Pipidae</taxon>
        <taxon>Xenopodinae</taxon>
        <taxon>Xenopus</taxon>
        <taxon>Silurana</taxon>
    </lineage>
</organism>
<comment type="catalytic activity">
    <reaction evidence="1">
        <text>Exonucleolytic cleavage in the 3'- to 5'-direction to yield nucleoside 5'-phosphates.</text>
        <dbReference type="EC" id="3.1.11.2"/>
    </reaction>
</comment>
<proteinExistence type="inferred from homology"/>
<evidence type="ECO:0000256" key="12">
    <source>
        <dbReference type="SAM" id="Coils"/>
    </source>
</evidence>
<dbReference type="Ensembl" id="ENSXETT00000122160">
    <property type="protein sequence ID" value="ENSXETP00000107875"/>
    <property type="gene ID" value="ENSXETG00000046659"/>
</dbReference>
<feature type="coiled-coil region" evidence="12">
    <location>
        <begin position="306"/>
        <end position="333"/>
    </location>
</feature>
<keyword evidence="12" id="KW-0175">Coiled coil</keyword>
<feature type="domain" description="Endonuclease/exonuclease/phosphatase" evidence="13">
    <location>
        <begin position="7"/>
        <end position="230"/>
    </location>
</feature>
<evidence type="ECO:0000256" key="8">
    <source>
        <dbReference type="ARBA" id="ARBA00023204"/>
    </source>
</evidence>
<evidence type="ECO:0000256" key="11">
    <source>
        <dbReference type="PIRSR" id="PIRSR604808-3"/>
    </source>
</evidence>
<dbReference type="AlphaFoldDB" id="A0A803JIX0"/>
<feature type="binding site" evidence="10">
    <location>
        <position position="230"/>
    </location>
    <ligand>
        <name>Mg(2+)</name>
        <dbReference type="ChEBI" id="CHEBI:18420"/>
        <label>1</label>
    </ligand>
</feature>
<reference evidence="14" key="2">
    <citation type="submission" date="2021-03" db="UniProtKB">
        <authorList>
            <consortium name="Ensembl"/>
        </authorList>
    </citation>
    <scope>IDENTIFICATION</scope>
</reference>
<evidence type="ECO:0000256" key="3">
    <source>
        <dbReference type="ARBA" id="ARBA00012115"/>
    </source>
</evidence>
<keyword evidence="5" id="KW-0227">DNA damage</keyword>
<evidence type="ECO:0000256" key="4">
    <source>
        <dbReference type="ARBA" id="ARBA00022723"/>
    </source>
</evidence>
<dbReference type="InterPro" id="IPR004808">
    <property type="entry name" value="AP_endonuc_1"/>
</dbReference>
<dbReference type="GeneTree" id="ENSGT00950000183016"/>
<dbReference type="InParanoid" id="A0A803JIX0"/>
<feature type="binding site" evidence="10">
    <location>
        <position position="142"/>
    </location>
    <ligand>
        <name>Mg(2+)</name>
        <dbReference type="ChEBI" id="CHEBI:18420"/>
        <label>1</label>
    </ligand>
</feature>
<evidence type="ECO:0000256" key="6">
    <source>
        <dbReference type="ARBA" id="ARBA00022801"/>
    </source>
</evidence>
<keyword evidence="8" id="KW-0234">DNA repair</keyword>
<feature type="binding site" evidence="10">
    <location>
        <position position="39"/>
    </location>
    <ligand>
        <name>Mg(2+)</name>
        <dbReference type="ChEBI" id="CHEBI:18420"/>
        <label>1</label>
    </ligand>
</feature>
<feature type="active site" description="Proton acceptor" evidence="9">
    <location>
        <position position="230"/>
    </location>
</feature>
<evidence type="ECO:0000256" key="5">
    <source>
        <dbReference type="ARBA" id="ARBA00022763"/>
    </source>
</evidence>
<dbReference type="InterPro" id="IPR036691">
    <property type="entry name" value="Endo/exonu/phosph_ase_sf"/>
</dbReference>
<dbReference type="PANTHER" id="PTHR22748">
    <property type="entry name" value="AP ENDONUCLEASE"/>
    <property type="match status" value="1"/>
</dbReference>
<feature type="site" description="Transition state stabilizer" evidence="11">
    <location>
        <position position="144"/>
    </location>
</feature>
<feature type="site" description="Important for catalytic activity" evidence="11">
    <location>
        <position position="205"/>
    </location>
</feature>
<dbReference type="SUPFAM" id="SSF56219">
    <property type="entry name" value="DNase I-like"/>
    <property type="match status" value="1"/>
</dbReference>
<feature type="site" description="Interaction with DNA substrate" evidence="11">
    <location>
        <position position="230"/>
    </location>
</feature>
<dbReference type="CDD" id="cd09076">
    <property type="entry name" value="L1-EN"/>
    <property type="match status" value="1"/>
</dbReference>
<accession>A0A803JIX0</accession>
<dbReference type="EC" id="3.1.11.2" evidence="3"/>
<evidence type="ECO:0000256" key="1">
    <source>
        <dbReference type="ARBA" id="ARBA00000493"/>
    </source>
</evidence>
<dbReference type="GO" id="GO:0046872">
    <property type="term" value="F:metal ion binding"/>
    <property type="evidence" value="ECO:0007669"/>
    <property type="project" value="UniProtKB-KW"/>
</dbReference>
<evidence type="ECO:0000256" key="10">
    <source>
        <dbReference type="PIRSR" id="PIRSR604808-2"/>
    </source>
</evidence>
<dbReference type="GO" id="GO:0008311">
    <property type="term" value="F:double-stranded DNA 3'-5' DNA exonuclease activity"/>
    <property type="evidence" value="ECO:0007669"/>
    <property type="project" value="UniProtKB-EC"/>
</dbReference>
<feature type="binding site" evidence="10">
    <location>
        <position position="144"/>
    </location>
    <ligand>
        <name>Mg(2+)</name>
        <dbReference type="ChEBI" id="CHEBI:18420"/>
        <label>1</label>
    </ligand>
</feature>
<evidence type="ECO:0000313" key="14">
    <source>
        <dbReference type="Ensembl" id="ENSXETP00000107875"/>
    </source>
</evidence>
<evidence type="ECO:0000259" key="13">
    <source>
        <dbReference type="Pfam" id="PF03372"/>
    </source>
</evidence>
<sequence>MSDLITCSYNVRGFNSPMKRAQILTGLHKQRVMIVFLQETHFKTGHRPQFKNRYYKNWYFSDNPDSKSKGVAIAIHKQLNYSLLNTVIDPNGRYIFMKLNISGHILTLVNCYAPNQNQHKFLEMVVTRLESFQEGVTIFGGDFNVSLDPTLDTSSGKSNLSYNKLKHIKTQFHSNQLMDSWRTFHPGEKDYSYFSPVHQTYSRIDYLFLSHAALEWVTETKIGIQLLSDHAPIYLKLSLPISERRAWTWRLNESLLRDKDCISDLKSELKFFKEVHAPDTTHPVIKWEALKAVLRGVLIKHGSRHKRAQSQLITDLTQKISKLEQLHKNSLTENTLTELTTTRELLKAELNKKSTYALQKCKSLYYENSNKPGKLLARAVKQKIGMSYIPAIKTQNDKIVYKTTEIASTMHKYYSDLYNIKKPTDIAEGAFLQKIKAYINKTALPCLKQEERDL</sequence>
<keyword evidence="6" id="KW-0378">Hydrolase</keyword>
<comment type="similarity">
    <text evidence="2">Belongs to the DNA repair enzymes AP/ExoA family.</text>
</comment>
<evidence type="ECO:0000256" key="9">
    <source>
        <dbReference type="PIRSR" id="PIRSR604808-1"/>
    </source>
</evidence>
<feature type="active site" description="Proton donor/acceptor" evidence="9">
    <location>
        <position position="142"/>
    </location>
</feature>
<dbReference type="PANTHER" id="PTHR22748:SF26">
    <property type="entry name" value="ENDONUCLEASE_EXONUCLEASE_PHOSPHATASE DOMAIN-CONTAINING PROTEIN"/>
    <property type="match status" value="1"/>
</dbReference>
<dbReference type="Gene3D" id="3.60.10.10">
    <property type="entry name" value="Endonuclease/exonuclease/phosphatase"/>
    <property type="match status" value="1"/>
</dbReference>
<keyword evidence="7 10" id="KW-0460">Magnesium</keyword>
<keyword evidence="10" id="KW-0464">Manganese</keyword>
<protein>
    <recommendedName>
        <fullName evidence="3">exodeoxyribonuclease III</fullName>
        <ecNumber evidence="3">3.1.11.2</ecNumber>
    </recommendedName>
</protein>
<dbReference type="InterPro" id="IPR005135">
    <property type="entry name" value="Endo/exonuclease/phosphatase"/>
</dbReference>
<feature type="active site" evidence="9">
    <location>
        <position position="112"/>
    </location>
</feature>
<name>A0A803JIX0_XENTR</name>
<feature type="binding site" evidence="10">
    <location>
        <position position="10"/>
    </location>
    <ligand>
        <name>Mg(2+)</name>
        <dbReference type="ChEBI" id="CHEBI:18420"/>
        <label>1</label>
    </ligand>
</feature>
<evidence type="ECO:0000256" key="2">
    <source>
        <dbReference type="ARBA" id="ARBA00007092"/>
    </source>
</evidence>
<reference evidence="14" key="1">
    <citation type="journal article" date="2010" name="Science">
        <title>The genome of the Western clawed frog Xenopus tropicalis.</title>
        <authorList>
            <person name="Hellsten U."/>
            <person name="Harland R.M."/>
            <person name="Gilchrist M.J."/>
            <person name="Hendrix D."/>
            <person name="Jurka J."/>
            <person name="Kapitonov V."/>
            <person name="Ovcharenko I."/>
            <person name="Putnam N.H."/>
            <person name="Shu S."/>
            <person name="Taher L."/>
            <person name="Blitz I.L."/>
            <person name="Blumberg B."/>
            <person name="Dichmann D.S."/>
            <person name="Dubchak I."/>
            <person name="Amaya E."/>
            <person name="Detter J.C."/>
            <person name="Fletcher R."/>
            <person name="Gerhard D.S."/>
            <person name="Goodstein D."/>
            <person name="Graves T."/>
            <person name="Grigoriev I.V."/>
            <person name="Grimwood J."/>
            <person name="Kawashima T."/>
            <person name="Lindquist E."/>
            <person name="Lucas S.M."/>
            <person name="Mead P.E."/>
            <person name="Mitros T."/>
            <person name="Ogino H."/>
            <person name="Ohta Y."/>
            <person name="Poliakov A.V."/>
            <person name="Pollet N."/>
            <person name="Robert J."/>
            <person name="Salamov A."/>
            <person name="Sater A.K."/>
            <person name="Schmutz J."/>
            <person name="Terry A."/>
            <person name="Vize P.D."/>
            <person name="Warren W.C."/>
            <person name="Wells D."/>
            <person name="Wills A."/>
            <person name="Wilson R.K."/>
            <person name="Zimmerman L.B."/>
            <person name="Zorn A.M."/>
            <person name="Grainger R."/>
            <person name="Grammer T."/>
            <person name="Khokha M.K."/>
            <person name="Richardson P.M."/>
            <person name="Rokhsar D.S."/>
        </authorList>
    </citation>
    <scope>NUCLEOTIDE SEQUENCE [LARGE SCALE GENOMIC DNA]</scope>
    <source>
        <strain evidence="14">Nigerian</strain>
    </source>
</reference>
<evidence type="ECO:0000256" key="7">
    <source>
        <dbReference type="ARBA" id="ARBA00022842"/>
    </source>
</evidence>
<dbReference type="Pfam" id="PF03372">
    <property type="entry name" value="Exo_endo_phos"/>
    <property type="match status" value="1"/>
</dbReference>
<dbReference type="GO" id="GO:0006281">
    <property type="term" value="P:DNA repair"/>
    <property type="evidence" value="ECO:0007669"/>
    <property type="project" value="UniProtKB-KW"/>
</dbReference>
<feature type="binding site" evidence="10">
    <location>
        <position position="229"/>
    </location>
    <ligand>
        <name>Mg(2+)</name>
        <dbReference type="ChEBI" id="CHEBI:18420"/>
        <label>1</label>
    </ligand>
</feature>
<keyword evidence="4 10" id="KW-0479">Metal-binding</keyword>
<comment type="cofactor">
    <cofactor evidence="10">
        <name>Mg(2+)</name>
        <dbReference type="ChEBI" id="CHEBI:18420"/>
    </cofactor>
    <cofactor evidence="10">
        <name>Mn(2+)</name>
        <dbReference type="ChEBI" id="CHEBI:29035"/>
    </cofactor>
    <text evidence="10">Probably binds two magnesium or manganese ions per subunit.</text>
</comment>